<gene>
    <name evidence="1" type="ORF">COB21_05695</name>
</gene>
<comment type="caution">
    <text evidence="1">The sequence shown here is derived from an EMBL/GenBank/DDBJ whole genome shotgun (WGS) entry which is preliminary data.</text>
</comment>
<evidence type="ECO:0000313" key="2">
    <source>
        <dbReference type="Proteomes" id="UP000218775"/>
    </source>
</evidence>
<protein>
    <submittedName>
        <fullName evidence="1">Uncharacterized protein</fullName>
    </submittedName>
</protein>
<accession>A0A2A4WYA6</accession>
<reference evidence="2" key="1">
    <citation type="submission" date="2017-08" db="EMBL/GenBank/DDBJ databases">
        <title>A dynamic microbial community with high functional redundancy inhabits the cold, oxic subseafloor aquifer.</title>
        <authorList>
            <person name="Tully B.J."/>
            <person name="Wheat C.G."/>
            <person name="Glazer B.T."/>
            <person name="Huber J.A."/>
        </authorList>
    </citation>
    <scope>NUCLEOTIDE SEQUENCE [LARGE SCALE GENOMIC DNA]</scope>
</reference>
<evidence type="ECO:0000313" key="1">
    <source>
        <dbReference type="EMBL" id="PCI75408.1"/>
    </source>
</evidence>
<organism evidence="1 2">
    <name type="scientific">Aerophobetes bacterium</name>
    <dbReference type="NCBI Taxonomy" id="2030807"/>
    <lineage>
        <taxon>Bacteria</taxon>
        <taxon>Candidatus Aerophobota</taxon>
    </lineage>
</organism>
<dbReference type="Proteomes" id="UP000218775">
    <property type="component" value="Unassembled WGS sequence"/>
</dbReference>
<sequence>MLIVIFSEVFCHKDVVNVKFFFKKKQSFLNYVRAMLKQFLLTAFLRRNPWRIKIRGTLHV</sequence>
<proteinExistence type="predicted"/>
<dbReference type="EMBL" id="NVUK01000048">
    <property type="protein sequence ID" value="PCI75408.1"/>
    <property type="molecule type" value="Genomic_DNA"/>
</dbReference>
<dbReference type="AlphaFoldDB" id="A0A2A4WYA6"/>
<name>A0A2A4WYA6_UNCAE</name>